<keyword evidence="1" id="KW-0472">Membrane</keyword>
<evidence type="ECO:0000256" key="1">
    <source>
        <dbReference type="SAM" id="Phobius"/>
    </source>
</evidence>
<reference evidence="2" key="1">
    <citation type="journal article" date="2020" name="mSystems">
        <title>Genome- and Community-Level Interaction Insights into Carbon Utilization and Element Cycling Functions of Hydrothermarchaeota in Hydrothermal Sediment.</title>
        <authorList>
            <person name="Zhou Z."/>
            <person name="Liu Y."/>
            <person name="Xu W."/>
            <person name="Pan J."/>
            <person name="Luo Z.H."/>
            <person name="Li M."/>
        </authorList>
    </citation>
    <scope>NUCLEOTIDE SEQUENCE [LARGE SCALE GENOMIC DNA]</scope>
    <source>
        <strain evidence="2">SpSt-769</strain>
    </source>
</reference>
<accession>A0A7C4EQX3</accession>
<keyword evidence="1" id="KW-0812">Transmembrane</keyword>
<feature type="transmembrane region" description="Helical" evidence="1">
    <location>
        <begin position="47"/>
        <end position="69"/>
    </location>
</feature>
<comment type="caution">
    <text evidence="2">The sequence shown here is derived from an EMBL/GenBank/DDBJ whole genome shotgun (WGS) entry which is preliminary data.</text>
</comment>
<dbReference type="AlphaFoldDB" id="A0A7C4EQX3"/>
<proteinExistence type="predicted"/>
<sequence length="72" mass="8177">MTKFLLTVLIVLGVLYAIQLLFANGLDVPRLGDLWENLRRAGRRLHVITGVIALAIVCLYLLRLGIYVLRSW</sequence>
<protein>
    <submittedName>
        <fullName evidence="2">Uncharacterized protein</fullName>
    </submittedName>
</protein>
<organism evidence="2">
    <name type="scientific">Desulfomonile tiedjei</name>
    <dbReference type="NCBI Taxonomy" id="2358"/>
    <lineage>
        <taxon>Bacteria</taxon>
        <taxon>Pseudomonadati</taxon>
        <taxon>Thermodesulfobacteriota</taxon>
        <taxon>Desulfomonilia</taxon>
        <taxon>Desulfomonilales</taxon>
        <taxon>Desulfomonilaceae</taxon>
        <taxon>Desulfomonile</taxon>
    </lineage>
</organism>
<dbReference type="EMBL" id="DTGT01000005">
    <property type="protein sequence ID" value="HGH59685.1"/>
    <property type="molecule type" value="Genomic_DNA"/>
</dbReference>
<keyword evidence="1" id="KW-1133">Transmembrane helix</keyword>
<name>A0A7C4EQX3_9BACT</name>
<gene>
    <name evidence="2" type="ORF">ENV54_00135</name>
</gene>
<evidence type="ECO:0000313" key="2">
    <source>
        <dbReference type="EMBL" id="HGH59685.1"/>
    </source>
</evidence>